<keyword evidence="3" id="KW-1185">Reference proteome</keyword>
<reference evidence="3" key="1">
    <citation type="submission" date="2016-11" db="EMBL/GenBank/DDBJ databases">
        <authorList>
            <person name="Varghese N."/>
            <person name="Submissions S."/>
        </authorList>
    </citation>
    <scope>NUCLEOTIDE SEQUENCE [LARGE SCALE GENOMIC DNA]</scope>
    <source>
        <strain evidence="3">DSM 15807</strain>
    </source>
</reference>
<accession>A0A1M5RYE4</accession>
<evidence type="ECO:0000256" key="1">
    <source>
        <dbReference type="ARBA" id="ARBA00010554"/>
    </source>
</evidence>
<dbReference type="RefSeq" id="WP_073072229.1">
    <property type="nucleotide sequence ID" value="NZ_FQXN01000002.1"/>
</dbReference>
<evidence type="ECO:0000313" key="2">
    <source>
        <dbReference type="EMBL" id="SHH31201.1"/>
    </source>
</evidence>
<dbReference type="PANTHER" id="PTHR35983">
    <property type="entry name" value="UPF0166 PROTEIN TM_0021"/>
    <property type="match status" value="1"/>
</dbReference>
<dbReference type="EMBL" id="FQXN01000002">
    <property type="protein sequence ID" value="SHH31201.1"/>
    <property type="molecule type" value="Genomic_DNA"/>
</dbReference>
<comment type="similarity">
    <text evidence="1">Belongs to the UPF0166 family.</text>
</comment>
<dbReference type="STRING" id="1123380.SAMN02745199_0693"/>
<dbReference type="OrthoDB" id="9795599at2"/>
<dbReference type="PANTHER" id="PTHR35983:SF1">
    <property type="entry name" value="UPF0166 PROTEIN TM_0021"/>
    <property type="match status" value="1"/>
</dbReference>
<evidence type="ECO:0000313" key="3">
    <source>
        <dbReference type="Proteomes" id="UP000242592"/>
    </source>
</evidence>
<protein>
    <submittedName>
        <fullName evidence="2">Uncharacterized protein</fullName>
    </submittedName>
</protein>
<sequence length="105" mass="12000">MKLLRIYMGEKDTKGGKPLAEYIVELAYKSGMSGITVCKGIIGFGKKRHIHRSDFFTLSEDLPIIIDVVDEREKIEKFLEKVQSLEFDGLIVEIPVNAYYMEKKG</sequence>
<dbReference type="InterPro" id="IPR011322">
    <property type="entry name" value="N-reg_PII-like_a/b"/>
</dbReference>
<dbReference type="InterPro" id="IPR015867">
    <property type="entry name" value="N-reg_PII/ATP_PRibTrfase_C"/>
</dbReference>
<dbReference type="AlphaFoldDB" id="A0A1M5RYE4"/>
<dbReference type="Pfam" id="PF02641">
    <property type="entry name" value="DUF190"/>
    <property type="match status" value="1"/>
</dbReference>
<dbReference type="Proteomes" id="UP000242592">
    <property type="component" value="Unassembled WGS sequence"/>
</dbReference>
<name>A0A1M5RYE4_9BACT</name>
<dbReference type="InterPro" id="IPR003793">
    <property type="entry name" value="UPF0166"/>
</dbReference>
<gene>
    <name evidence="2" type="ORF">SAMN02745199_0693</name>
</gene>
<organism evidence="2 3">
    <name type="scientific">Thermosipho atlanticus DSM 15807</name>
    <dbReference type="NCBI Taxonomy" id="1123380"/>
    <lineage>
        <taxon>Bacteria</taxon>
        <taxon>Thermotogati</taxon>
        <taxon>Thermotogota</taxon>
        <taxon>Thermotogae</taxon>
        <taxon>Thermotogales</taxon>
        <taxon>Fervidobacteriaceae</taxon>
        <taxon>Thermosipho</taxon>
    </lineage>
</organism>
<dbReference type="SUPFAM" id="SSF54913">
    <property type="entry name" value="GlnB-like"/>
    <property type="match status" value="1"/>
</dbReference>
<proteinExistence type="inferred from homology"/>
<dbReference type="Gene3D" id="3.30.70.120">
    <property type="match status" value="1"/>
</dbReference>